<dbReference type="OrthoDB" id="206201at2759"/>
<feature type="domain" description="DUF7580" evidence="1">
    <location>
        <begin position="283"/>
        <end position="608"/>
    </location>
</feature>
<dbReference type="Proteomes" id="UP000297595">
    <property type="component" value="Unassembled WGS sequence"/>
</dbReference>
<dbReference type="InterPro" id="IPR056002">
    <property type="entry name" value="DUF7580"/>
</dbReference>
<organism evidence="2 3">
    <name type="scientific">Orbilia oligospora</name>
    <name type="common">Nematode-trapping fungus</name>
    <name type="synonym">Arthrobotrys oligospora</name>
    <dbReference type="NCBI Taxonomy" id="2813651"/>
    <lineage>
        <taxon>Eukaryota</taxon>
        <taxon>Fungi</taxon>
        <taxon>Dikarya</taxon>
        <taxon>Ascomycota</taxon>
        <taxon>Pezizomycotina</taxon>
        <taxon>Orbiliomycetes</taxon>
        <taxon>Orbiliales</taxon>
        <taxon>Orbiliaceae</taxon>
        <taxon>Orbilia</taxon>
    </lineage>
</organism>
<dbReference type="EMBL" id="SOZJ01000001">
    <property type="protein sequence ID" value="TGJ73345.1"/>
    <property type="molecule type" value="Genomic_DNA"/>
</dbReference>
<sequence>MIHSCKTVHVLDERIPEWRLLQDARPLFASNPPRYKSGLSWILEPYDKSSGDNDEQTWTIKARNDFSLFKHELQELPETAPKGELSCETFEDCLKHLRNLLGLLNQLIKDSVLGHKLSGIETGIFSVYSQDYHSRAPADGTEEVQGNKSAASIPTNYMRMRPRQAVTNFFPKRIKTPFKRFRKINPPVGPPKRPKIGSTPTMDNVQNYLKVWALGNIVNAVSLNGANIVEKCAVYINLEQTAEVYAKGFKILEACNACFELSDVSSSNLPKLLYPINVPRTNWKDTEPAIASNQLFEILSKNVHACGDETGHQAMLCLSDIQLNARPLIFNLFFLTCKYPSYWQDSRFNTISNYRDTRREARRVKNLCELIYEYHQELQLNSTALNLFFDEEQLFVTTTGLLVHRGVFPTISLKELLTDGYFRKPTAGGAFGSRDKAVLALSLARCLLHLLQGPWIKGPWTADSFQFLHAKEKAELLDVHHPYVRWPREELPPHNTEVETTESNTDEYRGIFLEFACLLLEIQVGETIAFDHLPSMDLEDKEDILYEKADNLDINEPLAHYCDAITGCLKFKALLASHRKSDGKSSLEEQIRKVIYTNVITPLERHFSIFPTPKTLQTQRNLQLQDRLINSVQPMEDSNAQGEPQVQRGPLSASETHFETRRNPNEGSSYAKDFILSNLRALEDPRYPNFEETLKKTEAAGIITNHNQNHTGFKNPSKPDAYDFAVLDDDDLPSIDSQNELKEHHIALLKRKLESILKLVAPMNPSNVPTIRFVNDWQDYTGTSTWDDPPVIDPYWFRTKQNKGSNALNSLEASLDEKIIQPLVVKKIRNGGFKKPLIVIVLLGRMTIIENEDCFKKAILSCRYPNDTDEYGGTAVSFIFSGVSSIIHKPTHRFLNRLDKYKELKEWVFCSTRALDENCAVMRRAVNISAAHGNPKYAKQVDSLVLPYRHQFYSSYSRTFSKTEVLAVYVTL</sequence>
<evidence type="ECO:0000313" key="2">
    <source>
        <dbReference type="EMBL" id="TGJ73345.1"/>
    </source>
</evidence>
<dbReference type="Pfam" id="PF24476">
    <property type="entry name" value="DUF7580"/>
    <property type="match status" value="1"/>
</dbReference>
<name>A0A7C8PGN0_ORBOL</name>
<gene>
    <name evidence="2" type="ORF">EYR41_000450</name>
</gene>
<comment type="caution">
    <text evidence="2">The sequence shown here is derived from an EMBL/GenBank/DDBJ whole genome shotgun (WGS) entry which is preliminary data.</text>
</comment>
<proteinExistence type="predicted"/>
<dbReference type="AlphaFoldDB" id="A0A7C8PGN0"/>
<evidence type="ECO:0000313" key="3">
    <source>
        <dbReference type="Proteomes" id="UP000297595"/>
    </source>
</evidence>
<dbReference type="PANTHER" id="PTHR35186:SF4">
    <property type="entry name" value="PRION-INHIBITION AND PROPAGATION HELO DOMAIN-CONTAINING PROTEIN"/>
    <property type="match status" value="1"/>
</dbReference>
<evidence type="ECO:0000259" key="1">
    <source>
        <dbReference type="Pfam" id="PF24476"/>
    </source>
</evidence>
<dbReference type="PANTHER" id="PTHR35186">
    <property type="entry name" value="ANK_REP_REGION DOMAIN-CONTAINING PROTEIN"/>
    <property type="match status" value="1"/>
</dbReference>
<reference evidence="2 3" key="1">
    <citation type="submission" date="2019-03" db="EMBL/GenBank/DDBJ databases">
        <title>Nematode-trapping fungi genome.</title>
        <authorList>
            <person name="Vidal-Diez De Ulzurrun G."/>
        </authorList>
    </citation>
    <scope>NUCLEOTIDE SEQUENCE [LARGE SCALE GENOMIC DNA]</scope>
    <source>
        <strain evidence="2 3">TWF154</strain>
    </source>
</reference>
<accession>A0A7C8PGN0</accession>
<protein>
    <recommendedName>
        <fullName evidence="1">DUF7580 domain-containing protein</fullName>
    </recommendedName>
</protein>